<evidence type="ECO:0000313" key="2">
    <source>
        <dbReference type="Proteomes" id="UP000019473"/>
    </source>
</evidence>
<organism evidence="1 2">
    <name type="scientific">Cladophialophora yegresii CBS 114405</name>
    <dbReference type="NCBI Taxonomy" id="1182544"/>
    <lineage>
        <taxon>Eukaryota</taxon>
        <taxon>Fungi</taxon>
        <taxon>Dikarya</taxon>
        <taxon>Ascomycota</taxon>
        <taxon>Pezizomycotina</taxon>
        <taxon>Eurotiomycetes</taxon>
        <taxon>Chaetothyriomycetidae</taxon>
        <taxon>Chaetothyriales</taxon>
        <taxon>Herpotrichiellaceae</taxon>
        <taxon>Cladophialophora</taxon>
    </lineage>
</organism>
<dbReference type="SUPFAM" id="SSF54695">
    <property type="entry name" value="POZ domain"/>
    <property type="match status" value="1"/>
</dbReference>
<sequence length="83" mass="9262">MDDERVRVSSKVMSLASPVFIAMFTSGFKESWTFRGTASDPSSISLPDDDSAAFIYLSKVIHFQDPKLPNNVDIVFFEKLAVL</sequence>
<keyword evidence="2" id="KW-1185">Reference proteome</keyword>
<comment type="caution">
    <text evidence="1">The sequence shown here is derived from an EMBL/GenBank/DDBJ whole genome shotgun (WGS) entry which is preliminary data.</text>
</comment>
<accession>W9WK95</accession>
<dbReference type="GeneID" id="19180882"/>
<dbReference type="STRING" id="1182544.W9WK95"/>
<dbReference type="HOGENOM" id="CLU_2542401_0_0_1"/>
<gene>
    <name evidence="1" type="ORF">A1O7_06304</name>
</gene>
<proteinExistence type="predicted"/>
<dbReference type="RefSeq" id="XP_007758497.1">
    <property type="nucleotide sequence ID" value="XM_007760307.1"/>
</dbReference>
<dbReference type="Gene3D" id="3.30.710.10">
    <property type="entry name" value="Potassium Channel Kv1.1, Chain A"/>
    <property type="match status" value="1"/>
</dbReference>
<protein>
    <recommendedName>
        <fullName evidence="3">BTB domain-containing protein</fullName>
    </recommendedName>
</protein>
<dbReference type="VEuPathDB" id="FungiDB:A1O7_06304"/>
<dbReference type="AlphaFoldDB" id="W9WK95"/>
<evidence type="ECO:0000313" key="1">
    <source>
        <dbReference type="EMBL" id="EXJ58874.1"/>
    </source>
</evidence>
<dbReference type="OrthoDB" id="5275938at2759"/>
<dbReference type="Proteomes" id="UP000019473">
    <property type="component" value="Unassembled WGS sequence"/>
</dbReference>
<dbReference type="InterPro" id="IPR011333">
    <property type="entry name" value="SKP1/BTB/POZ_sf"/>
</dbReference>
<dbReference type="EMBL" id="AMGW01000004">
    <property type="protein sequence ID" value="EXJ58874.1"/>
    <property type="molecule type" value="Genomic_DNA"/>
</dbReference>
<evidence type="ECO:0008006" key="3">
    <source>
        <dbReference type="Google" id="ProtNLM"/>
    </source>
</evidence>
<reference evidence="1 2" key="1">
    <citation type="submission" date="2013-03" db="EMBL/GenBank/DDBJ databases">
        <title>The Genome Sequence of Cladophialophora yegresii CBS 114405.</title>
        <authorList>
            <consortium name="The Broad Institute Genomics Platform"/>
            <person name="Cuomo C."/>
            <person name="de Hoog S."/>
            <person name="Gorbushina A."/>
            <person name="Walker B."/>
            <person name="Young S.K."/>
            <person name="Zeng Q."/>
            <person name="Gargeya S."/>
            <person name="Fitzgerald M."/>
            <person name="Haas B."/>
            <person name="Abouelleil A."/>
            <person name="Allen A.W."/>
            <person name="Alvarado L."/>
            <person name="Arachchi H.M."/>
            <person name="Berlin A.M."/>
            <person name="Chapman S.B."/>
            <person name="Gainer-Dewar J."/>
            <person name="Goldberg J."/>
            <person name="Griggs A."/>
            <person name="Gujja S."/>
            <person name="Hansen M."/>
            <person name="Howarth C."/>
            <person name="Imamovic A."/>
            <person name="Ireland A."/>
            <person name="Larimer J."/>
            <person name="McCowan C."/>
            <person name="Murphy C."/>
            <person name="Pearson M."/>
            <person name="Poon T.W."/>
            <person name="Priest M."/>
            <person name="Roberts A."/>
            <person name="Saif S."/>
            <person name="Shea T."/>
            <person name="Sisk P."/>
            <person name="Sykes S."/>
            <person name="Wortman J."/>
            <person name="Nusbaum C."/>
            <person name="Birren B."/>
        </authorList>
    </citation>
    <scope>NUCLEOTIDE SEQUENCE [LARGE SCALE GENOMIC DNA]</scope>
    <source>
        <strain evidence="1 2">CBS 114405</strain>
    </source>
</reference>
<name>W9WK95_9EURO</name>